<dbReference type="InterPro" id="IPR050465">
    <property type="entry name" value="UPF0194_transport"/>
</dbReference>
<dbReference type="Gene3D" id="2.40.30.170">
    <property type="match status" value="1"/>
</dbReference>
<keyword evidence="6" id="KW-1185">Reference proteome</keyword>
<dbReference type="GO" id="GO:0030313">
    <property type="term" value="C:cell envelope"/>
    <property type="evidence" value="ECO:0007669"/>
    <property type="project" value="UniProtKB-SubCell"/>
</dbReference>
<dbReference type="eggNOG" id="COG0845">
    <property type="taxonomic scope" value="Bacteria"/>
</dbReference>
<keyword evidence="2 3" id="KW-0175">Coiled coil</keyword>
<gene>
    <name evidence="5" type="ordered locus">Sulku_1067</name>
</gene>
<dbReference type="EMBL" id="CP002355">
    <property type="protein sequence ID" value="ADR33730.1"/>
    <property type="molecule type" value="Genomic_DNA"/>
</dbReference>
<reference evidence="5 6" key="1">
    <citation type="journal article" date="2012" name="Stand. Genomic Sci.">
        <title>Complete genome sequence of the sulfur compounds oxidizing chemolithoautotroph Sulfuricurvum kujiense type strain (YK-1(T)).</title>
        <authorList>
            <person name="Han C."/>
            <person name="Kotsyurbenko O."/>
            <person name="Chertkov O."/>
            <person name="Held B."/>
            <person name="Lapidus A."/>
            <person name="Nolan M."/>
            <person name="Lucas S."/>
            <person name="Hammon N."/>
            <person name="Deshpande S."/>
            <person name="Cheng J.F."/>
            <person name="Tapia R."/>
            <person name="Goodwin L.A."/>
            <person name="Pitluck S."/>
            <person name="Liolios K."/>
            <person name="Pagani I."/>
            <person name="Ivanova N."/>
            <person name="Mavromatis K."/>
            <person name="Mikhailova N."/>
            <person name="Pati A."/>
            <person name="Chen A."/>
            <person name="Palaniappan K."/>
            <person name="Land M."/>
            <person name="Hauser L."/>
            <person name="Chang Y.J."/>
            <person name="Jeffries C.D."/>
            <person name="Brambilla E.M."/>
            <person name="Rohde M."/>
            <person name="Spring S."/>
            <person name="Sikorski J."/>
            <person name="Goker M."/>
            <person name="Woyke T."/>
            <person name="Bristow J."/>
            <person name="Eisen J.A."/>
            <person name="Markowitz V."/>
            <person name="Hugenholtz P."/>
            <person name="Kyrpides N.C."/>
            <person name="Klenk H.P."/>
            <person name="Detter J.C."/>
        </authorList>
    </citation>
    <scope>NUCLEOTIDE SEQUENCE [LARGE SCALE GENOMIC DNA]</scope>
    <source>
        <strain evidence="6">ATCC BAA-921 / DSM 16994 / JCM 11577 / YK-1</strain>
    </source>
</reference>
<comment type="subcellular location">
    <subcellularLocation>
        <location evidence="1">Cell envelope</location>
    </subcellularLocation>
</comment>
<dbReference type="InterPro" id="IPR058624">
    <property type="entry name" value="MdtA-like_HH"/>
</dbReference>
<dbReference type="PANTHER" id="PTHR32347:SF23">
    <property type="entry name" value="BLL5650 PROTEIN"/>
    <property type="match status" value="1"/>
</dbReference>
<evidence type="ECO:0000313" key="5">
    <source>
        <dbReference type="EMBL" id="ADR33730.1"/>
    </source>
</evidence>
<dbReference type="Proteomes" id="UP000008721">
    <property type="component" value="Chromosome"/>
</dbReference>
<feature type="coiled-coil region" evidence="3">
    <location>
        <begin position="74"/>
        <end position="124"/>
    </location>
</feature>
<dbReference type="PROSITE" id="PS51257">
    <property type="entry name" value="PROKAR_LIPOPROTEIN"/>
    <property type="match status" value="1"/>
</dbReference>
<dbReference type="AlphaFoldDB" id="E4U360"/>
<dbReference type="Gene3D" id="1.10.287.470">
    <property type="entry name" value="Helix hairpin bin"/>
    <property type="match status" value="1"/>
</dbReference>
<accession>E4U360</accession>
<evidence type="ECO:0000313" key="6">
    <source>
        <dbReference type="Proteomes" id="UP000008721"/>
    </source>
</evidence>
<evidence type="ECO:0000256" key="3">
    <source>
        <dbReference type="SAM" id="Coils"/>
    </source>
</evidence>
<organism evidence="5 6">
    <name type="scientific">Sulfuricurvum kujiense (strain ATCC BAA-921 / DSM 16994 / JCM 11577 / YK-1)</name>
    <dbReference type="NCBI Taxonomy" id="709032"/>
    <lineage>
        <taxon>Bacteria</taxon>
        <taxon>Pseudomonadati</taxon>
        <taxon>Campylobacterota</taxon>
        <taxon>Epsilonproteobacteria</taxon>
        <taxon>Campylobacterales</taxon>
        <taxon>Sulfurimonadaceae</taxon>
        <taxon>Sulfuricurvum</taxon>
    </lineage>
</organism>
<evidence type="ECO:0000256" key="2">
    <source>
        <dbReference type="ARBA" id="ARBA00023054"/>
    </source>
</evidence>
<dbReference type="OrthoDB" id="9778236at2"/>
<sequence length="318" mass="35258">MKTTALFLLIPLFIFGGCQRSDIQTYSGYAEGEFVNLSSTQSGKLDKLFVKRGSHVSINENLFALECDSELLTLKEATADLAAAEAILKDYQKGSRPEEIRVIEAQLSQATASAENAAKEFERNSALSPANAVSKTQLDASETLAKSTAAKVRELKNSLNVAKLAKRLDQISAQEKRVEQLRSAVKLAQWKVNEKGVKSRYDALVFDTLYREGEFVPQGGIIIRLLPPENIKIRFFVPQKISESLHIGDNVSIVSRSDGKKIPAQITYISPEAEFTPPIIYSNETKEKLTYMIEAYPQKSDAVHLHPGQPVEVSLERL</sequence>
<evidence type="ECO:0000256" key="1">
    <source>
        <dbReference type="ARBA" id="ARBA00004196"/>
    </source>
</evidence>
<dbReference type="STRING" id="709032.Sulku_1067"/>
<dbReference type="Pfam" id="PF25876">
    <property type="entry name" value="HH_MFP_RND"/>
    <property type="match status" value="1"/>
</dbReference>
<protein>
    <submittedName>
        <fullName evidence="5">Secretion protein HlyD family protein</fullName>
    </submittedName>
</protein>
<dbReference type="KEGG" id="sku:Sulku_1067"/>
<dbReference type="RefSeq" id="WP_013459927.1">
    <property type="nucleotide sequence ID" value="NC_014762.1"/>
</dbReference>
<feature type="domain" description="Multidrug resistance protein MdtA-like alpha-helical hairpin" evidence="4">
    <location>
        <begin position="102"/>
        <end position="164"/>
    </location>
</feature>
<evidence type="ECO:0000259" key="4">
    <source>
        <dbReference type="Pfam" id="PF25876"/>
    </source>
</evidence>
<proteinExistence type="predicted"/>
<name>E4U360_SULKY</name>
<dbReference type="PANTHER" id="PTHR32347">
    <property type="entry name" value="EFFLUX SYSTEM COMPONENT YKNX-RELATED"/>
    <property type="match status" value="1"/>
</dbReference>
<dbReference type="HOGENOM" id="CLU_018816_6_5_7"/>